<reference evidence="2 3" key="1">
    <citation type="submission" date="2023-04" db="EMBL/GenBank/DDBJ databases">
        <title>Marinoamorphus aggregata gen. nov., sp. Nov., isolate from tissue of brittle star Ophioplocus japonicus.</title>
        <authorList>
            <person name="Kawano K."/>
            <person name="Sawayama S."/>
            <person name="Nakagawa S."/>
        </authorList>
    </citation>
    <scope>NUCLEOTIDE SEQUENCE [LARGE SCALE GENOMIC DNA]</scope>
    <source>
        <strain evidence="2 3">NKW23</strain>
    </source>
</reference>
<accession>A0ABQ6LGP0</accession>
<dbReference type="Gene3D" id="3.40.390.10">
    <property type="entry name" value="Collagenase (Catalytic Domain)"/>
    <property type="match status" value="1"/>
</dbReference>
<sequence length="747" mass="78832">MENDGKIFASVVLDYTASTDGDLPQQPYGGLFPGTFPVSVPLSNVLGPDAENGPVDFVSLPRGASITVGFEGAGIVDGPGDDLFIQESGAGGETALIEVSTDGVNFLILSIANDAETTAFDLGTLGLDAPVVAVRITGNDSFGGSPGFDVVNVQGLPGSVDFAAKVFLDFDTPIPRDFYLVTDTTTAVADDPETTEIDETVPARQFYASREGTEPLGSFDATFRNELVANLQAVFNRSGVNVEVVQERPAEGDFHTIRFSPSLGNVDLNQDGVADDRSLGEAFEGVDRFNKKGNDIVAVFMDQTTDSAAYIAAVTAHELGHGFGLRHVNPVPFGGSEVMDYTFTAAPVFHNGVTAVLEPPVDDPAVAVDQGVTHNPTYHLRRFVANEGAAAIEADGVMPGSYDSETVYQLHRLFLGFDTLLSGGPIAAIGIQRGSGVAYIEDNADAGEIEFDLIATDVTAGDTISFDLPEGEPFRIVASTEGTETFDSVFFFQGSRADGSVIATADLDVSGQLVQVSDGGATVVSLGTVSLEQTSTETVSAGSNAPIIGTLADDVLSGVFGDDLVRGNAGSDTMVYDLERGGVEETLDATGRVKVRLENGEVDTLLSIERVALTDGTYLYDLDNDATLQQTYRLYGASLGRAPDEAGLIFWDGARDGGFTLDQLAKAFVDAQEFLNLFGGAEPSSEVFIDALFLNVLGRSADAAGREFWINAFDAGTTRADMLVFFSESPENLVLNADNYDDGVWVI</sequence>
<comment type="caution">
    <text evidence="2">The sequence shown here is derived from an EMBL/GenBank/DDBJ whole genome shotgun (WGS) entry which is preliminary data.</text>
</comment>
<name>A0ABQ6LGP0_9RHOB</name>
<dbReference type="Pfam" id="PF13946">
    <property type="entry name" value="DUF4214"/>
    <property type="match status" value="1"/>
</dbReference>
<dbReference type="Proteomes" id="UP001239909">
    <property type="component" value="Unassembled WGS sequence"/>
</dbReference>
<evidence type="ECO:0000313" key="2">
    <source>
        <dbReference type="EMBL" id="GMG82471.1"/>
    </source>
</evidence>
<keyword evidence="3" id="KW-1185">Reference proteome</keyword>
<evidence type="ECO:0000313" key="3">
    <source>
        <dbReference type="Proteomes" id="UP001239909"/>
    </source>
</evidence>
<dbReference type="EMBL" id="BSYI01000010">
    <property type="protein sequence ID" value="GMG82471.1"/>
    <property type="molecule type" value="Genomic_DNA"/>
</dbReference>
<gene>
    <name evidence="2" type="ORF">LNKW23_16840</name>
</gene>
<dbReference type="SUPFAM" id="SSF55486">
    <property type="entry name" value="Metalloproteases ('zincins'), catalytic domain"/>
    <property type="match status" value="1"/>
</dbReference>
<organism evidence="2 3">
    <name type="scientific">Paralimibaculum aggregatum</name>
    <dbReference type="NCBI Taxonomy" id="3036245"/>
    <lineage>
        <taxon>Bacteria</taxon>
        <taxon>Pseudomonadati</taxon>
        <taxon>Pseudomonadota</taxon>
        <taxon>Alphaproteobacteria</taxon>
        <taxon>Rhodobacterales</taxon>
        <taxon>Paracoccaceae</taxon>
        <taxon>Paralimibaculum</taxon>
    </lineage>
</organism>
<dbReference type="InterPro" id="IPR025282">
    <property type="entry name" value="DUF4214"/>
</dbReference>
<feature type="domain" description="DUF4214" evidence="1">
    <location>
        <begin position="680"/>
        <end position="733"/>
    </location>
</feature>
<protein>
    <recommendedName>
        <fullName evidence="1">DUF4214 domain-containing protein</fullName>
    </recommendedName>
</protein>
<dbReference type="InterPro" id="IPR024079">
    <property type="entry name" value="MetalloPept_cat_dom_sf"/>
</dbReference>
<dbReference type="RefSeq" id="WP_285671248.1">
    <property type="nucleotide sequence ID" value="NZ_BSYI01000010.1"/>
</dbReference>
<proteinExistence type="predicted"/>
<evidence type="ECO:0000259" key="1">
    <source>
        <dbReference type="Pfam" id="PF13946"/>
    </source>
</evidence>